<keyword evidence="9" id="KW-1185">Reference proteome</keyword>
<dbReference type="Proteomes" id="UP000515150">
    <property type="component" value="Chromosome 22"/>
</dbReference>
<dbReference type="Pfam" id="PF13913">
    <property type="entry name" value="zf-C2HC_2"/>
    <property type="match status" value="1"/>
</dbReference>
<dbReference type="GO" id="GO:0008270">
    <property type="term" value="F:zinc ion binding"/>
    <property type="evidence" value="ECO:0007669"/>
    <property type="project" value="UniProtKB-KW"/>
</dbReference>
<dbReference type="PROSITE" id="PS52027">
    <property type="entry name" value="ZF_C2HC_C3H"/>
    <property type="match status" value="1"/>
</dbReference>
<dbReference type="KEGG" id="bspl:114849093"/>
<dbReference type="InterPro" id="IPR026104">
    <property type="entry name" value="ZNF_C2HC_dom_1C"/>
</dbReference>
<evidence type="ECO:0000313" key="10">
    <source>
        <dbReference type="RefSeq" id="XP_028995992.1"/>
    </source>
</evidence>
<dbReference type="Gene3D" id="3.30.160.60">
    <property type="entry name" value="Classic Zinc Finger"/>
    <property type="match status" value="1"/>
</dbReference>
<feature type="compositionally biased region" description="Basic and acidic residues" evidence="7">
    <location>
        <begin position="144"/>
        <end position="153"/>
    </location>
</feature>
<dbReference type="GeneID" id="114849093"/>
<keyword evidence="4" id="KW-0862">Zinc</keyword>
<dbReference type="RefSeq" id="XP_028995992.1">
    <property type="nucleotide sequence ID" value="XM_029140159.3"/>
</dbReference>
<dbReference type="PANTHER" id="PTHR14649:SF1">
    <property type="entry name" value="ZINC FINGER C2HC DOMAIN-CONTAINING PROTEIN 1C"/>
    <property type="match status" value="1"/>
</dbReference>
<organism evidence="9 11">
    <name type="scientific">Betta splendens</name>
    <name type="common">Siamese fighting fish</name>
    <dbReference type="NCBI Taxonomy" id="158456"/>
    <lineage>
        <taxon>Eukaryota</taxon>
        <taxon>Metazoa</taxon>
        <taxon>Chordata</taxon>
        <taxon>Craniata</taxon>
        <taxon>Vertebrata</taxon>
        <taxon>Euteleostomi</taxon>
        <taxon>Actinopterygii</taxon>
        <taxon>Neopterygii</taxon>
        <taxon>Teleostei</taxon>
        <taxon>Neoteleostei</taxon>
        <taxon>Acanthomorphata</taxon>
        <taxon>Anabantaria</taxon>
        <taxon>Anabantiformes</taxon>
        <taxon>Anabantoidei</taxon>
        <taxon>Osphronemidae</taxon>
        <taxon>Betta</taxon>
    </lineage>
</organism>
<evidence type="ECO:0000256" key="3">
    <source>
        <dbReference type="ARBA" id="ARBA00022771"/>
    </source>
</evidence>
<dbReference type="AlphaFoldDB" id="A0A6P7LPS0"/>
<feature type="region of interest" description="Disordered" evidence="7">
    <location>
        <begin position="140"/>
        <end position="236"/>
    </location>
</feature>
<keyword evidence="3 6" id="KW-0863">Zinc-finger</keyword>
<feature type="compositionally biased region" description="Low complexity" evidence="7">
    <location>
        <begin position="255"/>
        <end position="266"/>
    </location>
</feature>
<feature type="compositionally biased region" description="Basic and acidic residues" evidence="7">
    <location>
        <begin position="214"/>
        <end position="227"/>
    </location>
</feature>
<name>A0A6P7LPS0_BETSP</name>
<dbReference type="RefSeq" id="XP_028995994.1">
    <property type="nucleotide sequence ID" value="XM_029140161.3"/>
</dbReference>
<evidence type="ECO:0000256" key="2">
    <source>
        <dbReference type="ARBA" id="ARBA00022723"/>
    </source>
</evidence>
<feature type="region of interest" description="Disordered" evidence="7">
    <location>
        <begin position="1"/>
        <end position="59"/>
    </location>
</feature>
<feature type="region of interest" description="Disordered" evidence="7">
    <location>
        <begin position="76"/>
        <end position="96"/>
    </location>
</feature>
<feature type="region of interest" description="Disordered" evidence="7">
    <location>
        <begin position="252"/>
        <end position="272"/>
    </location>
</feature>
<feature type="compositionally biased region" description="Basic and acidic residues" evidence="7">
    <location>
        <begin position="32"/>
        <end position="41"/>
    </location>
</feature>
<evidence type="ECO:0000256" key="7">
    <source>
        <dbReference type="SAM" id="MobiDB-lite"/>
    </source>
</evidence>
<evidence type="ECO:0000313" key="9">
    <source>
        <dbReference type="Proteomes" id="UP000515150"/>
    </source>
</evidence>
<gene>
    <name evidence="10 11" type="primary">LOC114849093</name>
</gene>
<accession>A0A6P7LPS0</accession>
<keyword evidence="5" id="KW-0175">Coiled coil</keyword>
<evidence type="ECO:0000256" key="4">
    <source>
        <dbReference type="ARBA" id="ARBA00022833"/>
    </source>
</evidence>
<evidence type="ECO:0000256" key="1">
    <source>
        <dbReference type="ARBA" id="ARBA00010843"/>
    </source>
</evidence>
<evidence type="ECO:0000259" key="8">
    <source>
        <dbReference type="PROSITE" id="PS52027"/>
    </source>
</evidence>
<feature type="compositionally biased region" description="Basic residues" evidence="7">
    <location>
        <begin position="42"/>
        <end position="53"/>
    </location>
</feature>
<evidence type="ECO:0000313" key="11">
    <source>
        <dbReference type="RefSeq" id="XP_028995994.1"/>
    </source>
</evidence>
<protein>
    <submittedName>
        <fullName evidence="10 11">Zinc finger C2HC domain-containing protein 1C-like</fullName>
    </submittedName>
</protein>
<evidence type="ECO:0000256" key="5">
    <source>
        <dbReference type="ARBA" id="ARBA00023054"/>
    </source>
</evidence>
<proteinExistence type="inferred from homology"/>
<keyword evidence="2" id="KW-0479">Metal-binding</keyword>
<dbReference type="PANTHER" id="PTHR14649">
    <property type="entry name" value="ZINC FINGER C2HC DOMAIN-CONTAINING PROTEIN 1C"/>
    <property type="match status" value="1"/>
</dbReference>
<comment type="similarity">
    <text evidence="1">Belongs to the ZC2HC1 family.</text>
</comment>
<dbReference type="OrthoDB" id="10255185at2759"/>
<feature type="compositionally biased region" description="Basic and acidic residues" evidence="7">
    <location>
        <begin position="165"/>
        <end position="205"/>
    </location>
</feature>
<evidence type="ECO:0000256" key="6">
    <source>
        <dbReference type="PROSITE-ProRule" id="PRU01371"/>
    </source>
</evidence>
<reference evidence="10 11" key="1">
    <citation type="submission" date="2025-04" db="UniProtKB">
        <authorList>
            <consortium name="RefSeq"/>
        </authorList>
    </citation>
    <scope>IDENTIFICATION</scope>
</reference>
<feature type="domain" description="C2HC/C3H-type" evidence="8">
    <location>
        <begin position="282"/>
        <end position="311"/>
    </location>
</feature>
<dbReference type="InterPro" id="IPR049899">
    <property type="entry name" value="Znf_C2HC_C3H"/>
</dbReference>
<sequence length="343" mass="39894">MSTDTSNELGPQKPHNVEVEEPGDVNNPAQCRRREAEAERRWPKKPVIHRRRSDTRTQGSMDTYDFEKMTISKQTEGLLSQGKKSETRKIHGLNHPSKDLLAQQREVEMNRLIHAKKLMLLETLLNLEVKVRQKLQSVEASAGDDWKHREQSHNRAVWPQTTLSEQRRRQEGGQHLRERQRPSDERRTRDTWRLGVRPEHRREVNEASTGTKYKAKEMHRTENEHETPQWTPHKPAALRSTDNHRAAEGKTKVFPPISTPSSSSSSQQHEVGLARSTDASFHLLPCRICNRKFMSARLEKHVQICEKVKQPRRRVFNSYINRTKGSAIEEFCKTHSRSKIPDV</sequence>